<name>A0ABN0V141_9ACTN</name>
<feature type="region of interest" description="Disordered" evidence="2">
    <location>
        <begin position="151"/>
        <end position="178"/>
    </location>
</feature>
<dbReference type="RefSeq" id="WP_344151515.1">
    <property type="nucleotide sequence ID" value="NZ_BAAABV010000005.1"/>
</dbReference>
<dbReference type="InterPro" id="IPR011010">
    <property type="entry name" value="DNA_brk_join_enz"/>
</dbReference>
<organism evidence="3 4">
    <name type="scientific">Streptomyces polychromogenes</name>
    <dbReference type="NCBI Taxonomy" id="67342"/>
    <lineage>
        <taxon>Bacteria</taxon>
        <taxon>Bacillati</taxon>
        <taxon>Actinomycetota</taxon>
        <taxon>Actinomycetes</taxon>
        <taxon>Kitasatosporales</taxon>
        <taxon>Streptomycetaceae</taxon>
        <taxon>Streptomyces</taxon>
    </lineage>
</organism>
<proteinExistence type="predicted"/>
<sequence>MTRPKCNLCTVCRERPEAITSTGYCFGCWPGGPVTPPPCLVCGSFDYYNTGKCRRCHLYGQPAMEACPDCLAWGTTRKTKWVCQACHGWRAAHADEGVCQTCATPAHLHTQLGICRLCFAHARNLISVLGRFDPAAANQEGQQLFFAGLTQQKGSSRKARRAEQRARTTPSDIPPNMRNDLKALLDIPRPRHAPAGSTPVPARSEQLAFFPAQRDHSRLRQRDYPWPADPTLLRRLWSLADQRAASLGWSQPVRMRCRAGLRIVLGLQDDPGASIQRSSLEFLTEIDLTTKHVAAVLNEAGLLIDDRDNVLNRWLEQRLTGLPGQMADEVRIWFDVMANGRPRPPRRKPRKDTTIRLHFSWARPVLLAWAADGHTSLREITREHVTAALAASSHPARTGQGLRSLFRLLKQDHTVFADPTSRMRLGHHPSREPLPVETAAIQALLDESDPARAAVTALVAFHGLATGQVRNLQLIDISAGWLHIDDRKIPLAPPVRERIAAYLDYRTATWPNTANPHLFINRRSAMETRNVGIRWIKLLLGPGVSCRSIREDRILAEALASHGDAKRLHIMFGLSINASLRYTDVVDHPGFTAIDPG</sequence>
<reference evidence="4" key="1">
    <citation type="journal article" date="2019" name="Int. J. Syst. Evol. Microbiol.">
        <title>The Global Catalogue of Microorganisms (GCM) 10K type strain sequencing project: providing services to taxonomists for standard genome sequencing and annotation.</title>
        <authorList>
            <consortium name="The Broad Institute Genomics Platform"/>
            <consortium name="The Broad Institute Genome Sequencing Center for Infectious Disease"/>
            <person name="Wu L."/>
            <person name="Ma J."/>
        </authorList>
    </citation>
    <scope>NUCLEOTIDE SEQUENCE [LARGE SCALE GENOMIC DNA]</scope>
    <source>
        <strain evidence="4">JCM 4505</strain>
    </source>
</reference>
<protein>
    <recommendedName>
        <fullName evidence="5">Integrase</fullName>
    </recommendedName>
</protein>
<dbReference type="SUPFAM" id="SSF56349">
    <property type="entry name" value="DNA breaking-rejoining enzymes"/>
    <property type="match status" value="1"/>
</dbReference>
<evidence type="ECO:0000313" key="3">
    <source>
        <dbReference type="EMBL" id="GAA0270093.1"/>
    </source>
</evidence>
<evidence type="ECO:0000256" key="1">
    <source>
        <dbReference type="ARBA" id="ARBA00023172"/>
    </source>
</evidence>
<dbReference type="Gene3D" id="1.10.443.10">
    <property type="entry name" value="Intergrase catalytic core"/>
    <property type="match status" value="1"/>
</dbReference>
<keyword evidence="4" id="KW-1185">Reference proteome</keyword>
<gene>
    <name evidence="3" type="ORF">GCM10010302_04570</name>
</gene>
<dbReference type="InterPro" id="IPR013762">
    <property type="entry name" value="Integrase-like_cat_sf"/>
</dbReference>
<evidence type="ECO:0008006" key="5">
    <source>
        <dbReference type="Google" id="ProtNLM"/>
    </source>
</evidence>
<keyword evidence="1" id="KW-0233">DNA recombination</keyword>
<evidence type="ECO:0000313" key="4">
    <source>
        <dbReference type="Proteomes" id="UP001501867"/>
    </source>
</evidence>
<evidence type="ECO:0000256" key="2">
    <source>
        <dbReference type="SAM" id="MobiDB-lite"/>
    </source>
</evidence>
<dbReference type="EMBL" id="BAAABV010000005">
    <property type="protein sequence ID" value="GAA0270093.1"/>
    <property type="molecule type" value="Genomic_DNA"/>
</dbReference>
<dbReference type="Proteomes" id="UP001501867">
    <property type="component" value="Unassembled WGS sequence"/>
</dbReference>
<accession>A0ABN0V141</accession>
<comment type="caution">
    <text evidence="3">The sequence shown here is derived from an EMBL/GenBank/DDBJ whole genome shotgun (WGS) entry which is preliminary data.</text>
</comment>